<reference evidence="2 3" key="1">
    <citation type="submission" date="2015-07" db="EMBL/GenBank/DDBJ databases">
        <title>Emmonsia species relationships and genome sequence.</title>
        <authorList>
            <consortium name="The Broad Institute Genomics Platform"/>
            <person name="Cuomo C.A."/>
            <person name="Munoz J.F."/>
            <person name="Imamovic A."/>
            <person name="Priest M.E."/>
            <person name="Young S."/>
            <person name="Clay O.K."/>
            <person name="McEwen J.G."/>
        </authorList>
    </citation>
    <scope>NUCLEOTIDE SEQUENCE [LARGE SCALE GENOMIC DNA]</scope>
    <source>
        <strain evidence="2 3">UAMH 9510</strain>
    </source>
</reference>
<dbReference type="AlphaFoldDB" id="A0A1J9PSK1"/>
<dbReference type="PANTHER" id="PTHR28072">
    <property type="entry name" value="CRUCIFORM CUTTING ENDONUCLEASE 1, MITOCHONDRIAL-RELATED"/>
    <property type="match status" value="1"/>
</dbReference>
<dbReference type="Gene3D" id="3.30.420.10">
    <property type="entry name" value="Ribonuclease H-like superfamily/Ribonuclease H"/>
    <property type="match status" value="1"/>
</dbReference>
<evidence type="ECO:0000313" key="2">
    <source>
        <dbReference type="EMBL" id="OJD18882.1"/>
    </source>
</evidence>
<dbReference type="GO" id="GO:0000402">
    <property type="term" value="F:crossed form four-way junction DNA binding"/>
    <property type="evidence" value="ECO:0007669"/>
    <property type="project" value="TreeGrafter"/>
</dbReference>
<dbReference type="PANTHER" id="PTHR28072:SF1">
    <property type="entry name" value="CRUCIFORM CUTTING ENDONUCLEASE 1, MITOCHONDRIAL-RELATED"/>
    <property type="match status" value="1"/>
</dbReference>
<evidence type="ECO:0000313" key="3">
    <source>
        <dbReference type="Proteomes" id="UP000182235"/>
    </source>
</evidence>
<dbReference type="GO" id="GO:0070336">
    <property type="term" value="F:flap-structured DNA binding"/>
    <property type="evidence" value="ECO:0007669"/>
    <property type="project" value="TreeGrafter"/>
</dbReference>
<dbReference type="InterPro" id="IPR036397">
    <property type="entry name" value="RNaseH_sf"/>
</dbReference>
<dbReference type="Pfam" id="PF09159">
    <property type="entry name" value="Ydc2-catalyt"/>
    <property type="match status" value="1"/>
</dbReference>
<dbReference type="VEuPathDB" id="FungiDB:AJ78_01137"/>
<dbReference type="EMBL" id="LGRN01000023">
    <property type="protein sequence ID" value="OJD18882.1"/>
    <property type="molecule type" value="Genomic_DNA"/>
</dbReference>
<dbReference type="GO" id="GO:0000403">
    <property type="term" value="F:Y-form DNA binding"/>
    <property type="evidence" value="ECO:0007669"/>
    <property type="project" value="TreeGrafter"/>
</dbReference>
<feature type="domain" description="SAP" evidence="1">
    <location>
        <begin position="11"/>
        <end position="45"/>
    </location>
</feature>
<sequence>MAPPTSPTTWLPCLKMRQLQRLASLTGILSSGTKPVLVERLGQVLNGEPRFTAENANQEILPLNDKKAASVLSIDMGIRNLAFAHLVVPPGHAGRTPSGELKSPILNAWCRLSVPSFVSNSASNKQVLDFHMGEEMKPKTKPATGRKSQVLGTMLEADQEDGSVKGREKKEKESFAPKLYATHAYTLMSSLLATYKPTHVLIERQRFRSGGGSSVQEWTIRVGVFEGMLYAVLHAIQQERKGEIADLVVQGVEPQRVMRYWMDKEDLDLHPKGGRTEITKKISKSMSPNKRKQIKIDRIGKLLSICTGSDASGTKATDLGDHIGIQLGDDSQMQMIVNAYLKKWGKKTKGKKALAKGDTTMSAFAFNKNTRSSADDLHPLEIEKLDDLADCLLQGMTWLEWQNTRQKIARCGFEAISSKIGS</sequence>
<protein>
    <recommendedName>
        <fullName evidence="1">SAP domain-containing protein</fullName>
    </recommendedName>
</protein>
<dbReference type="InterPro" id="IPR012337">
    <property type="entry name" value="RNaseH-like_sf"/>
</dbReference>
<dbReference type="CDD" id="cd16963">
    <property type="entry name" value="CCE1"/>
    <property type="match status" value="1"/>
</dbReference>
<dbReference type="SUPFAM" id="SSF53098">
    <property type="entry name" value="Ribonuclease H-like"/>
    <property type="match status" value="1"/>
</dbReference>
<gene>
    <name evidence="2" type="ORF">AJ78_01137</name>
</gene>
<dbReference type="InterPro" id="IPR003034">
    <property type="entry name" value="SAP_dom"/>
</dbReference>
<name>A0A1J9PSK1_9EURO</name>
<organism evidence="2 3">
    <name type="scientific">Emergomyces pasteurianus Ep9510</name>
    <dbReference type="NCBI Taxonomy" id="1447872"/>
    <lineage>
        <taxon>Eukaryota</taxon>
        <taxon>Fungi</taxon>
        <taxon>Dikarya</taxon>
        <taxon>Ascomycota</taxon>
        <taxon>Pezizomycotina</taxon>
        <taxon>Eurotiomycetes</taxon>
        <taxon>Eurotiomycetidae</taxon>
        <taxon>Onygenales</taxon>
        <taxon>Ajellomycetaceae</taxon>
        <taxon>Emergomyces</taxon>
    </lineage>
</organism>
<keyword evidence="3" id="KW-1185">Reference proteome</keyword>
<dbReference type="GO" id="GO:0004520">
    <property type="term" value="F:DNA endonuclease activity"/>
    <property type="evidence" value="ECO:0007669"/>
    <property type="project" value="TreeGrafter"/>
</dbReference>
<comment type="caution">
    <text evidence="2">The sequence shown here is derived from an EMBL/GenBank/DDBJ whole genome shotgun (WGS) entry which is preliminary data.</text>
</comment>
<proteinExistence type="predicted"/>
<dbReference type="GO" id="GO:0005739">
    <property type="term" value="C:mitochondrion"/>
    <property type="evidence" value="ECO:0007669"/>
    <property type="project" value="TreeGrafter"/>
</dbReference>
<dbReference type="PROSITE" id="PS50800">
    <property type="entry name" value="SAP"/>
    <property type="match status" value="1"/>
</dbReference>
<dbReference type="Proteomes" id="UP000182235">
    <property type="component" value="Unassembled WGS sequence"/>
</dbReference>
<dbReference type="InterPro" id="IPR039197">
    <property type="entry name" value="Mrs1/Cce1"/>
</dbReference>
<evidence type="ECO:0000259" key="1">
    <source>
        <dbReference type="PROSITE" id="PS50800"/>
    </source>
</evidence>
<dbReference type="OrthoDB" id="5552842at2759"/>
<dbReference type="InterPro" id="IPR015242">
    <property type="entry name" value="Ydc2_cat"/>
</dbReference>
<dbReference type="STRING" id="1447872.A0A1J9PSK1"/>
<accession>A0A1J9PSK1</accession>